<dbReference type="SMART" id="SM00312">
    <property type="entry name" value="PX"/>
    <property type="match status" value="1"/>
</dbReference>
<dbReference type="SUPFAM" id="SSF64268">
    <property type="entry name" value="PX domain"/>
    <property type="match status" value="1"/>
</dbReference>
<evidence type="ECO:0000313" key="14">
    <source>
        <dbReference type="Proteomes" id="UP000815677"/>
    </source>
</evidence>
<feature type="compositionally biased region" description="Low complexity" evidence="10">
    <location>
        <begin position="275"/>
        <end position="287"/>
    </location>
</feature>
<keyword evidence="6" id="KW-0472">Membrane</keyword>
<accession>A0ABQ0L3G6</accession>
<dbReference type="PANTHER" id="PTHR31361:SF15">
    <property type="entry name" value="GH16 DOMAIN-CONTAINING PROTEIN"/>
    <property type="match status" value="1"/>
</dbReference>
<dbReference type="SUPFAM" id="SSF103657">
    <property type="entry name" value="BAR/IMD domain-like"/>
    <property type="match status" value="1"/>
</dbReference>
<evidence type="ECO:0000256" key="3">
    <source>
        <dbReference type="ARBA" id="ARBA00022692"/>
    </source>
</evidence>
<keyword evidence="3" id="KW-0812">Transmembrane</keyword>
<dbReference type="Pfam" id="PF09325">
    <property type="entry name" value="Vps5"/>
    <property type="match status" value="1"/>
</dbReference>
<comment type="similarity">
    <text evidence="2">Belongs to the SKN1/KRE6 family.</text>
</comment>
<dbReference type="InterPro" id="IPR013320">
    <property type="entry name" value="ConA-like_dom_sf"/>
</dbReference>
<dbReference type="EMBL" id="DF841693">
    <property type="protein sequence ID" value="GAT45688.1"/>
    <property type="molecule type" value="Genomic_DNA"/>
</dbReference>
<dbReference type="Gene3D" id="1.20.1270.60">
    <property type="entry name" value="Arfaptin homology (AH) domain/BAR domain"/>
    <property type="match status" value="1"/>
</dbReference>
<dbReference type="Pfam" id="PF03935">
    <property type="entry name" value="SKN1_KRE6_Sbg1"/>
    <property type="match status" value="1"/>
</dbReference>
<feature type="region of interest" description="Disordered" evidence="10">
    <location>
        <begin position="819"/>
        <end position="853"/>
    </location>
</feature>
<evidence type="ECO:0000256" key="2">
    <source>
        <dbReference type="ARBA" id="ARBA00010962"/>
    </source>
</evidence>
<dbReference type="Proteomes" id="UP000815677">
    <property type="component" value="Unassembled WGS sequence"/>
</dbReference>
<evidence type="ECO:0000256" key="7">
    <source>
        <dbReference type="ARBA" id="ARBA00023180"/>
    </source>
</evidence>
<keyword evidence="14" id="KW-1185">Reference proteome</keyword>
<keyword evidence="8" id="KW-0961">Cell wall biogenesis/degradation</keyword>
<sequence>MVSRLRDPQPSALVWNPDCPATVSTHKLEELLRKVTAQAAQYEHQMKDIESKLSESLSNFRAIDGLLQEALTGLRRNAQRADYALNTQVPHITSELDNSMDSLNQLAQDLPTIQSQVADIRAVYDSGRKKAQTLVADLTWLNTEFYERWRLIIFTSGTPVSWRWRALMRFLFAVSVIVLLLAAMDGGFDDLVSSRGIEDNPFADPFARSSSPDPWSRPFQQQEQDVYTFQRPITPPVDEPEAEPVPLTPTTDSGPATPSSEQPPQEEEPAPAPSDPLDSAAVAVAAAEAEDERGPLSPHTPGFRESVEEPEADPTFSEIATIRPTEPEEMQPSIPIPDDHPHAPPRMATPPRRMTESAPSIVPSLSADSGGGWGPLDGSAPIHSSFPNLVLGGESAQPWGDQGSWSNEREPQTRLPAEDDSDDDKPILQTIRQKDGGDQGKQQMGRDGLPPVFVVTVDDPQKVGDPIRSFTMYTVHTRTTSPLFQKSAFSVLRRYSDFLWLYETLSQNNPGVVVPPVPEKSSFGRFEEQFVKQRRLALEKCITKIANHPVLMKDPDLKLFLESDTFSLDIKHRKAEIAHERGGLMASIGQSLAGPRFFETDEWFDRQKGYLDSLESQLRGLVKAIEAVSKQRSELAVAMGEFGQAVSDLSASDVGKQLAQSLAGLAEVQRKTQDLQNIQADQDLTTLLATADEYARLINSVRLAFNSRIRSYHSWRASEADSLRVKQTHERNRAQGRIPNERVGYSLAQVSDAERRALDAKHEFDMATKRVKEEVARFEKERVDDFKDSLHAFLEGMIQRQKVLIGSWENYQQMLLKKVGGGRGLPPGPGGGQQQQQHQRRHSPQPVHDRHDLSAHFPLPTLMRRSSVHGAYAPVPSAGASHTSHSSFPDSIANAVASNQVGSGYGPYSYPQRDSIISNPNSRFSATQSSFGPLNGMRRANTATINPQLLSADADLEDALHDPNRSDKSSWTLFSLRGWANASMLFILVCGLIGLFLGYPIATAFGLDHSTFGAFNIGGINSTGQVPKLTGMPTLIDQDTPEEAYSRTGVTDGKKYNLVFSDEFNVDGRTFYPGDDPYWTAVDLHYWPTGDLEWYDPGQITTANGKMVITMEETFYHDLNFVSGMVQSWNQFCFTTGYVEVSVSLPGSPQTPGFWPGAWSMGNLGRAGYGATTEGTWPYSYDSCDVGTLPNQTDANGNPAAAATGGNGDELSFLPGQKLSACTCPGEDHPGPSVKTGRGVPEIDILEAQIDTSIFRGQVSQSYQIAPFDYDWQFVNTTPAVTLYDDDLTKFNTYKGSNEQQAVSALTYIPDDVYSNQSYGTYGYEWWSDPSDRSAGYITWVSNGTKSWTVTAAAIGPDETVEIGQRLIPEEPMYLILNLGMSPGFQAQDFKHMTFPNYMYIDYIRVYQREDVSDGITCDPSSHPTADYINNHMNAYTNPNLTIWSDAGYTFPKNSLSTSC</sequence>
<gene>
    <name evidence="13" type="ORF">MCHLO_03253</name>
</gene>
<dbReference type="InterPro" id="IPR000757">
    <property type="entry name" value="Beta-glucanase-like"/>
</dbReference>
<evidence type="ECO:0000256" key="5">
    <source>
        <dbReference type="ARBA" id="ARBA00022989"/>
    </source>
</evidence>
<protein>
    <submittedName>
        <fullName evidence="13">Beta-glucan synthesis-associated</fullName>
    </submittedName>
</protein>
<dbReference type="InterPro" id="IPR001683">
    <property type="entry name" value="PX_dom"/>
</dbReference>
<dbReference type="SUPFAM" id="SSF49899">
    <property type="entry name" value="Concanavalin A-like lectins/glucanases"/>
    <property type="match status" value="1"/>
</dbReference>
<feature type="compositionally biased region" description="Polar residues" evidence="10">
    <location>
        <begin position="248"/>
        <end position="257"/>
    </location>
</feature>
<name>A0ABQ0L3G6_MYCCL</name>
<keyword evidence="4" id="KW-0735">Signal-anchor</keyword>
<evidence type="ECO:0000256" key="6">
    <source>
        <dbReference type="ARBA" id="ARBA00023136"/>
    </source>
</evidence>
<dbReference type="PROSITE" id="PS51762">
    <property type="entry name" value="GH16_2"/>
    <property type="match status" value="1"/>
</dbReference>
<feature type="domain" description="GH16" evidence="12">
    <location>
        <begin position="1033"/>
        <end position="1412"/>
    </location>
</feature>
<dbReference type="InterPro" id="IPR015404">
    <property type="entry name" value="Vps5_C"/>
</dbReference>
<evidence type="ECO:0000259" key="11">
    <source>
        <dbReference type="PROSITE" id="PS50195"/>
    </source>
</evidence>
<dbReference type="InterPro" id="IPR027267">
    <property type="entry name" value="AH/BAR_dom_sf"/>
</dbReference>
<dbReference type="PANTHER" id="PTHR31361">
    <property type="entry name" value="BETA-GLUCAN SYNTHESIS-ASSOCIATED PROTEIN KRE6-RELATED"/>
    <property type="match status" value="1"/>
</dbReference>
<evidence type="ECO:0000256" key="1">
    <source>
        <dbReference type="ARBA" id="ARBA00004606"/>
    </source>
</evidence>
<comment type="subcellular location">
    <subcellularLocation>
        <location evidence="1">Membrane</location>
        <topology evidence="1">Single-pass type II membrane protein</topology>
    </subcellularLocation>
</comment>
<dbReference type="InterPro" id="IPR036871">
    <property type="entry name" value="PX_dom_sf"/>
</dbReference>
<dbReference type="InterPro" id="IPR035803">
    <property type="entry name" value="BAR_Vps5"/>
</dbReference>
<feature type="region of interest" description="Disordered" evidence="10">
    <location>
        <begin position="232"/>
        <end position="425"/>
    </location>
</feature>
<dbReference type="Pfam" id="PF00787">
    <property type="entry name" value="PX"/>
    <property type="match status" value="1"/>
</dbReference>
<dbReference type="InterPro" id="IPR005629">
    <property type="entry name" value="Skn1/Kre6/Sbg1"/>
</dbReference>
<evidence type="ECO:0000313" key="13">
    <source>
        <dbReference type="EMBL" id="GAT45688.1"/>
    </source>
</evidence>
<evidence type="ECO:0000256" key="9">
    <source>
        <dbReference type="SAM" id="Coils"/>
    </source>
</evidence>
<dbReference type="Gene3D" id="2.60.120.200">
    <property type="match status" value="2"/>
</dbReference>
<dbReference type="CDD" id="cd07627">
    <property type="entry name" value="BAR_Vps5p"/>
    <property type="match status" value="1"/>
</dbReference>
<organism evidence="13 14">
    <name type="scientific">Mycena chlorophos</name>
    <name type="common">Agaric fungus</name>
    <name type="synonym">Agaricus chlorophos</name>
    <dbReference type="NCBI Taxonomy" id="658473"/>
    <lineage>
        <taxon>Eukaryota</taxon>
        <taxon>Fungi</taxon>
        <taxon>Dikarya</taxon>
        <taxon>Basidiomycota</taxon>
        <taxon>Agaricomycotina</taxon>
        <taxon>Agaricomycetes</taxon>
        <taxon>Agaricomycetidae</taxon>
        <taxon>Agaricales</taxon>
        <taxon>Marasmiineae</taxon>
        <taxon>Mycenaceae</taxon>
        <taxon>Mycena</taxon>
    </lineage>
</organism>
<feature type="domain" description="PX" evidence="11">
    <location>
        <begin position="451"/>
        <end position="568"/>
    </location>
</feature>
<proteinExistence type="inferred from homology"/>
<dbReference type="CDD" id="cd02180">
    <property type="entry name" value="GH16_fungal_KRE6_glucanase"/>
    <property type="match status" value="1"/>
</dbReference>
<evidence type="ECO:0000256" key="10">
    <source>
        <dbReference type="SAM" id="MobiDB-lite"/>
    </source>
</evidence>
<evidence type="ECO:0000259" key="12">
    <source>
        <dbReference type="PROSITE" id="PS51762"/>
    </source>
</evidence>
<reference evidence="13" key="1">
    <citation type="submission" date="2014-09" db="EMBL/GenBank/DDBJ databases">
        <title>Genome sequence of the luminous mushroom Mycena chlorophos for searching fungal bioluminescence genes.</title>
        <authorList>
            <person name="Tanaka Y."/>
            <person name="Kasuga D."/>
            <person name="Oba Y."/>
            <person name="Hase S."/>
            <person name="Sato K."/>
            <person name="Oba Y."/>
            <person name="Sakakibara Y."/>
        </authorList>
    </citation>
    <scope>NUCLEOTIDE SEQUENCE</scope>
</reference>
<feature type="coiled-coil region" evidence="9">
    <location>
        <begin position="25"/>
        <end position="59"/>
    </location>
</feature>
<feature type="compositionally biased region" description="Gly residues" evidence="10">
    <location>
        <begin position="819"/>
        <end position="833"/>
    </location>
</feature>
<evidence type="ECO:0000256" key="4">
    <source>
        <dbReference type="ARBA" id="ARBA00022968"/>
    </source>
</evidence>
<keyword evidence="9" id="KW-0175">Coiled coil</keyword>
<keyword evidence="5" id="KW-1133">Transmembrane helix</keyword>
<evidence type="ECO:0000256" key="8">
    <source>
        <dbReference type="ARBA" id="ARBA00023316"/>
    </source>
</evidence>
<dbReference type="PROSITE" id="PS50195">
    <property type="entry name" value="PX"/>
    <property type="match status" value="1"/>
</dbReference>
<dbReference type="Gene3D" id="3.30.1520.10">
    <property type="entry name" value="Phox-like domain"/>
    <property type="match status" value="1"/>
</dbReference>
<keyword evidence="7" id="KW-0325">Glycoprotein</keyword>